<evidence type="ECO:0000313" key="2">
    <source>
        <dbReference type="EMBL" id="RAJ75537.1"/>
    </source>
</evidence>
<organism evidence="2 3">
    <name type="scientific">Chitinophaga dinghuensis</name>
    <dbReference type="NCBI Taxonomy" id="1539050"/>
    <lineage>
        <taxon>Bacteria</taxon>
        <taxon>Pseudomonadati</taxon>
        <taxon>Bacteroidota</taxon>
        <taxon>Chitinophagia</taxon>
        <taxon>Chitinophagales</taxon>
        <taxon>Chitinophagaceae</taxon>
        <taxon>Chitinophaga</taxon>
    </lineage>
</organism>
<feature type="region of interest" description="Disordered" evidence="1">
    <location>
        <begin position="1"/>
        <end position="23"/>
    </location>
</feature>
<dbReference type="AlphaFoldDB" id="A0A327VQ98"/>
<dbReference type="OrthoDB" id="1376077at2"/>
<protein>
    <submittedName>
        <fullName evidence="2">Uncharacterized protein</fullName>
    </submittedName>
</protein>
<name>A0A327VQ98_9BACT</name>
<reference evidence="2 3" key="1">
    <citation type="submission" date="2018-06" db="EMBL/GenBank/DDBJ databases">
        <title>Genomic Encyclopedia of Archaeal and Bacterial Type Strains, Phase II (KMG-II): from individual species to whole genera.</title>
        <authorList>
            <person name="Goeker M."/>
        </authorList>
    </citation>
    <scope>NUCLEOTIDE SEQUENCE [LARGE SCALE GENOMIC DNA]</scope>
    <source>
        <strain evidence="2 3">DSM 29821</strain>
    </source>
</reference>
<dbReference type="RefSeq" id="WP_111594694.1">
    <property type="nucleotide sequence ID" value="NZ_QLMA01000009.1"/>
</dbReference>
<evidence type="ECO:0000313" key="3">
    <source>
        <dbReference type="Proteomes" id="UP000249819"/>
    </source>
</evidence>
<gene>
    <name evidence="2" type="ORF">CLV59_109151</name>
</gene>
<comment type="caution">
    <text evidence="2">The sequence shown here is derived from an EMBL/GenBank/DDBJ whole genome shotgun (WGS) entry which is preliminary data.</text>
</comment>
<accession>A0A327VQ98</accession>
<dbReference type="EMBL" id="QLMA01000009">
    <property type="protein sequence ID" value="RAJ75537.1"/>
    <property type="molecule type" value="Genomic_DNA"/>
</dbReference>
<keyword evidence="3" id="KW-1185">Reference proteome</keyword>
<evidence type="ECO:0000256" key="1">
    <source>
        <dbReference type="SAM" id="MobiDB-lite"/>
    </source>
</evidence>
<proteinExistence type="predicted"/>
<feature type="compositionally biased region" description="Basic and acidic residues" evidence="1">
    <location>
        <begin position="1"/>
        <end position="17"/>
    </location>
</feature>
<sequence length="70" mass="7673">MLNESRLKNKIRDAFNEEKEEQDASAAMDRIATKLAQAIVEEIKQVSIIYSAGLTAPNGPVAGTFNYTIS</sequence>
<dbReference type="Proteomes" id="UP000249819">
    <property type="component" value="Unassembled WGS sequence"/>
</dbReference>